<reference evidence="2 3" key="1">
    <citation type="submission" date="2016-10" db="EMBL/GenBank/DDBJ databases">
        <authorList>
            <person name="de Groot N.N."/>
        </authorList>
    </citation>
    <scope>NUCLEOTIDE SEQUENCE [LARGE SCALE GENOMIC DNA]</scope>
    <source>
        <strain evidence="2 3">DSM 11457</strain>
    </source>
</reference>
<dbReference type="EMBL" id="FOBO01000034">
    <property type="protein sequence ID" value="SEN82588.1"/>
    <property type="molecule type" value="Genomic_DNA"/>
</dbReference>
<evidence type="ECO:0000313" key="3">
    <source>
        <dbReference type="Proteomes" id="UP000182160"/>
    </source>
</evidence>
<sequence>MRCMAEISYKMLCELGKTKAVMTRALRNLRLLEILLKERASLKTVYRSGFSGGSKSRKDWSHGKGQQSKPLFT</sequence>
<dbReference type="Proteomes" id="UP000182160">
    <property type="component" value="Unassembled WGS sequence"/>
</dbReference>
<organism evidence="2 3">
    <name type="scientific">Roseovarius tolerans</name>
    <dbReference type="NCBI Taxonomy" id="74031"/>
    <lineage>
        <taxon>Bacteria</taxon>
        <taxon>Pseudomonadati</taxon>
        <taxon>Pseudomonadota</taxon>
        <taxon>Alphaproteobacteria</taxon>
        <taxon>Rhodobacterales</taxon>
        <taxon>Roseobacteraceae</taxon>
        <taxon>Roseovarius</taxon>
    </lineage>
</organism>
<name>A0A1H8JQX3_9RHOB</name>
<protein>
    <submittedName>
        <fullName evidence="2">Uncharacterized protein</fullName>
    </submittedName>
</protein>
<feature type="compositionally biased region" description="Polar residues" evidence="1">
    <location>
        <begin position="64"/>
        <end position="73"/>
    </location>
</feature>
<evidence type="ECO:0000313" key="2">
    <source>
        <dbReference type="EMBL" id="SEN82588.1"/>
    </source>
</evidence>
<evidence type="ECO:0000256" key="1">
    <source>
        <dbReference type="SAM" id="MobiDB-lite"/>
    </source>
</evidence>
<gene>
    <name evidence="2" type="ORF">SAMN04488077_1347</name>
</gene>
<feature type="region of interest" description="Disordered" evidence="1">
    <location>
        <begin position="48"/>
        <end position="73"/>
    </location>
</feature>
<proteinExistence type="predicted"/>
<accession>A0A1H8JQX3</accession>
<dbReference type="AlphaFoldDB" id="A0A1H8JQX3"/>